<keyword evidence="5" id="KW-1185">Reference proteome</keyword>
<protein>
    <submittedName>
        <fullName evidence="4">D-threitol dehydrogenase</fullName>
    </submittedName>
</protein>
<accession>A0A810NFI6</accession>
<reference evidence="4" key="1">
    <citation type="submission" date="2020-08" db="EMBL/GenBank/DDBJ databases">
        <title>Whole genome shotgun sequence of Polymorphospora rubra NBRC 101157.</title>
        <authorList>
            <person name="Komaki H."/>
            <person name="Tamura T."/>
        </authorList>
    </citation>
    <scope>NUCLEOTIDE SEQUENCE</scope>
    <source>
        <strain evidence="4">NBRC 101157</strain>
    </source>
</reference>
<dbReference type="Pfam" id="PF13561">
    <property type="entry name" value="adh_short_C2"/>
    <property type="match status" value="1"/>
</dbReference>
<dbReference type="KEGG" id="pry:Prubr_70360"/>
<evidence type="ECO:0000313" key="4">
    <source>
        <dbReference type="EMBL" id="BCJ70015.1"/>
    </source>
</evidence>
<dbReference type="PANTHER" id="PTHR42879">
    <property type="entry name" value="3-OXOACYL-(ACYL-CARRIER-PROTEIN) REDUCTASE"/>
    <property type="match status" value="1"/>
</dbReference>
<comment type="similarity">
    <text evidence="1">Belongs to the short-chain dehydrogenases/reductases (SDR) family.</text>
</comment>
<dbReference type="GO" id="GO:0032787">
    <property type="term" value="P:monocarboxylic acid metabolic process"/>
    <property type="evidence" value="ECO:0007669"/>
    <property type="project" value="UniProtKB-ARBA"/>
</dbReference>
<dbReference type="RefSeq" id="WP_212819661.1">
    <property type="nucleotide sequence ID" value="NZ_AP023359.1"/>
</dbReference>
<dbReference type="PROSITE" id="PS00061">
    <property type="entry name" value="ADH_SHORT"/>
    <property type="match status" value="1"/>
</dbReference>
<dbReference type="CDD" id="cd05233">
    <property type="entry name" value="SDR_c"/>
    <property type="match status" value="1"/>
</dbReference>
<dbReference type="Gene3D" id="3.40.50.720">
    <property type="entry name" value="NAD(P)-binding Rossmann-like Domain"/>
    <property type="match status" value="1"/>
</dbReference>
<evidence type="ECO:0000256" key="2">
    <source>
        <dbReference type="ARBA" id="ARBA00023002"/>
    </source>
</evidence>
<evidence type="ECO:0000313" key="5">
    <source>
        <dbReference type="Proteomes" id="UP000680866"/>
    </source>
</evidence>
<dbReference type="InterPro" id="IPR020904">
    <property type="entry name" value="Sc_DH/Rdtase_CS"/>
</dbReference>
<dbReference type="SMART" id="SM00822">
    <property type="entry name" value="PKS_KR"/>
    <property type="match status" value="1"/>
</dbReference>
<dbReference type="InterPro" id="IPR050259">
    <property type="entry name" value="SDR"/>
</dbReference>
<dbReference type="Proteomes" id="UP000680866">
    <property type="component" value="Chromosome"/>
</dbReference>
<dbReference type="SUPFAM" id="SSF51735">
    <property type="entry name" value="NAD(P)-binding Rossmann-fold domains"/>
    <property type="match status" value="1"/>
</dbReference>
<dbReference type="PRINTS" id="PR00080">
    <property type="entry name" value="SDRFAMILY"/>
</dbReference>
<evidence type="ECO:0000259" key="3">
    <source>
        <dbReference type="SMART" id="SM00822"/>
    </source>
</evidence>
<evidence type="ECO:0000256" key="1">
    <source>
        <dbReference type="ARBA" id="ARBA00006484"/>
    </source>
</evidence>
<dbReference type="GO" id="GO:0016491">
    <property type="term" value="F:oxidoreductase activity"/>
    <property type="evidence" value="ECO:0007669"/>
    <property type="project" value="UniProtKB-KW"/>
</dbReference>
<dbReference type="AlphaFoldDB" id="A0A810NFI6"/>
<dbReference type="InterPro" id="IPR002347">
    <property type="entry name" value="SDR_fam"/>
</dbReference>
<organism evidence="4 5">
    <name type="scientific">Polymorphospora rubra</name>
    <dbReference type="NCBI Taxonomy" id="338584"/>
    <lineage>
        <taxon>Bacteria</taxon>
        <taxon>Bacillati</taxon>
        <taxon>Actinomycetota</taxon>
        <taxon>Actinomycetes</taxon>
        <taxon>Micromonosporales</taxon>
        <taxon>Micromonosporaceae</taxon>
        <taxon>Polymorphospora</taxon>
    </lineage>
</organism>
<dbReference type="InterPro" id="IPR036291">
    <property type="entry name" value="NAD(P)-bd_dom_sf"/>
</dbReference>
<dbReference type="PRINTS" id="PR00081">
    <property type="entry name" value="GDHRDH"/>
</dbReference>
<sequence length="260" mass="26278">MSTDNDPVAVVTGAAGGIGAAVVRCLARDGFRLALVDRPGPALDALAAELESAGRPTLAVAADVRDPAATEAAAERVTAHFGGFDALVTCAGIGRIDPIGETTDEVWTDTLATNLTGTFWWCRSAVPRLKARGGGVIVAVSSTTALVGLPGRTAYAAAKAGVLGLARTLAVECAADRIRVVAVCPGATRTDLVRQGYARAADPAAAERAHAALQPIGRLSEPDEIAETIAFACSPRAATITGATLVVDGGYTAGGTSWNT</sequence>
<name>A0A810NFI6_9ACTN</name>
<proteinExistence type="inferred from homology"/>
<gene>
    <name evidence="4" type="primary">dthD_2</name>
    <name evidence="4" type="ORF">Prubr_70360</name>
</gene>
<keyword evidence="2" id="KW-0560">Oxidoreductase</keyword>
<dbReference type="PANTHER" id="PTHR42879:SF2">
    <property type="entry name" value="3-OXOACYL-[ACYL-CARRIER-PROTEIN] REDUCTASE FABG"/>
    <property type="match status" value="1"/>
</dbReference>
<dbReference type="EMBL" id="AP023359">
    <property type="protein sequence ID" value="BCJ70015.1"/>
    <property type="molecule type" value="Genomic_DNA"/>
</dbReference>
<feature type="domain" description="Ketoreductase" evidence="3">
    <location>
        <begin position="7"/>
        <end position="181"/>
    </location>
</feature>
<dbReference type="FunFam" id="3.40.50.720:FF:000084">
    <property type="entry name" value="Short-chain dehydrogenase reductase"/>
    <property type="match status" value="1"/>
</dbReference>
<dbReference type="InterPro" id="IPR057326">
    <property type="entry name" value="KR_dom"/>
</dbReference>